<evidence type="ECO:0000313" key="3">
    <source>
        <dbReference type="Proteomes" id="UP000288805"/>
    </source>
</evidence>
<protein>
    <submittedName>
        <fullName evidence="2">Uncharacterized protein</fullName>
    </submittedName>
</protein>
<organism evidence="2 3">
    <name type="scientific">Vitis vinifera</name>
    <name type="common">Grape</name>
    <dbReference type="NCBI Taxonomy" id="29760"/>
    <lineage>
        <taxon>Eukaryota</taxon>
        <taxon>Viridiplantae</taxon>
        <taxon>Streptophyta</taxon>
        <taxon>Embryophyta</taxon>
        <taxon>Tracheophyta</taxon>
        <taxon>Spermatophyta</taxon>
        <taxon>Magnoliopsida</taxon>
        <taxon>eudicotyledons</taxon>
        <taxon>Gunneridae</taxon>
        <taxon>Pentapetalae</taxon>
        <taxon>rosids</taxon>
        <taxon>Vitales</taxon>
        <taxon>Vitaceae</taxon>
        <taxon>Viteae</taxon>
        <taxon>Vitis</taxon>
    </lineage>
</organism>
<sequence length="153" mass="17186">MPSSFTTPMHIEGVGPSQQMVAKNTSSPTHMQSYDNSMEPIVRVDLARVTDSIVMTIENHVNILPGNYDDNVEFFNEDDGNEDIMDMEDNENTEKDASLLGGGEHDVSSPIFRKLNWDVINSLVNKDLTTCNGLWNESDELFKGLRFESKVDL</sequence>
<evidence type="ECO:0000313" key="2">
    <source>
        <dbReference type="EMBL" id="RVW73395.1"/>
    </source>
</evidence>
<proteinExistence type="predicted"/>
<name>A0A438GMF4_VITVI</name>
<dbReference type="Proteomes" id="UP000288805">
    <property type="component" value="Unassembled WGS sequence"/>
</dbReference>
<comment type="caution">
    <text evidence="2">The sequence shown here is derived from an EMBL/GenBank/DDBJ whole genome shotgun (WGS) entry which is preliminary data.</text>
</comment>
<gene>
    <name evidence="2" type="ORF">CK203_060134</name>
</gene>
<feature type="compositionally biased region" description="Polar residues" evidence="1">
    <location>
        <begin position="16"/>
        <end position="36"/>
    </location>
</feature>
<feature type="region of interest" description="Disordered" evidence="1">
    <location>
        <begin position="1"/>
        <end position="36"/>
    </location>
</feature>
<evidence type="ECO:0000256" key="1">
    <source>
        <dbReference type="SAM" id="MobiDB-lite"/>
    </source>
</evidence>
<dbReference type="EMBL" id="QGNW01000393">
    <property type="protein sequence ID" value="RVW73395.1"/>
    <property type="molecule type" value="Genomic_DNA"/>
</dbReference>
<accession>A0A438GMF4</accession>
<dbReference type="AlphaFoldDB" id="A0A438GMF4"/>
<reference evidence="2 3" key="1">
    <citation type="journal article" date="2018" name="PLoS Genet.">
        <title>Population sequencing reveals clonal diversity and ancestral inbreeding in the grapevine cultivar Chardonnay.</title>
        <authorList>
            <person name="Roach M.J."/>
            <person name="Johnson D.L."/>
            <person name="Bohlmann J."/>
            <person name="van Vuuren H.J."/>
            <person name="Jones S.J."/>
            <person name="Pretorius I.S."/>
            <person name="Schmidt S.A."/>
            <person name="Borneman A.R."/>
        </authorList>
    </citation>
    <scope>NUCLEOTIDE SEQUENCE [LARGE SCALE GENOMIC DNA]</scope>
    <source>
        <strain evidence="3">cv. Chardonnay</strain>
        <tissue evidence="2">Leaf</tissue>
    </source>
</reference>